<keyword evidence="2" id="KW-1185">Reference proteome</keyword>
<dbReference type="Gene3D" id="3.20.20.80">
    <property type="entry name" value="Glycosidases"/>
    <property type="match status" value="1"/>
</dbReference>
<accession>A0A934VT27</accession>
<dbReference type="Proteomes" id="UP000617628">
    <property type="component" value="Unassembled WGS sequence"/>
</dbReference>
<protein>
    <submittedName>
        <fullName evidence="1">Uncharacterized protein</fullName>
    </submittedName>
</protein>
<comment type="caution">
    <text evidence="1">The sequence shown here is derived from an EMBL/GenBank/DDBJ whole genome shotgun (WGS) entry which is preliminary data.</text>
</comment>
<dbReference type="RefSeq" id="WP_200357307.1">
    <property type="nucleotide sequence ID" value="NZ_JAENIL010000040.1"/>
</dbReference>
<evidence type="ECO:0000313" key="2">
    <source>
        <dbReference type="Proteomes" id="UP000617628"/>
    </source>
</evidence>
<dbReference type="EMBL" id="JAENIL010000040">
    <property type="protein sequence ID" value="MBK1879094.1"/>
    <property type="molecule type" value="Genomic_DNA"/>
</dbReference>
<proteinExistence type="predicted"/>
<sequence length="168" mass="19417">MRGQWLQSEGYKAIYEESRRQKPRCSMALNWCYNEPWPAAANNSLIAWPLDVKPSLGAVGESCRPQLLSARLPQFMWHSSDYFELELWVLNDRYEAMPEDEVSAYLKLGDERVDLGVWNHEGVDENKNLKGPVLKIRLPESDSDVMEVCLESKANPLLNSVYRLRFLP</sequence>
<name>A0A934VT27_9BACT</name>
<organism evidence="1 2">
    <name type="scientific">Pelagicoccus mobilis</name>
    <dbReference type="NCBI Taxonomy" id="415221"/>
    <lineage>
        <taxon>Bacteria</taxon>
        <taxon>Pseudomonadati</taxon>
        <taxon>Verrucomicrobiota</taxon>
        <taxon>Opitutia</taxon>
        <taxon>Puniceicoccales</taxon>
        <taxon>Pelagicoccaceae</taxon>
        <taxon>Pelagicoccus</taxon>
    </lineage>
</organism>
<dbReference type="AlphaFoldDB" id="A0A934VT27"/>
<gene>
    <name evidence="1" type="ORF">JIN87_19575</name>
</gene>
<evidence type="ECO:0000313" key="1">
    <source>
        <dbReference type="EMBL" id="MBK1879094.1"/>
    </source>
</evidence>
<reference evidence="1" key="1">
    <citation type="submission" date="2021-01" db="EMBL/GenBank/DDBJ databases">
        <title>Modified the classification status of verrucomicrobia.</title>
        <authorList>
            <person name="Feng X."/>
        </authorList>
    </citation>
    <scope>NUCLEOTIDE SEQUENCE</scope>
    <source>
        <strain evidence="1">KCTC 13126</strain>
    </source>
</reference>